<accession>A0A254NKC8</accession>
<organism evidence="2 3">
    <name type="scientific">Roseateles puraquae</name>
    <dbReference type="NCBI Taxonomy" id="431059"/>
    <lineage>
        <taxon>Bacteria</taxon>
        <taxon>Pseudomonadati</taxon>
        <taxon>Pseudomonadota</taxon>
        <taxon>Betaproteobacteria</taxon>
        <taxon>Burkholderiales</taxon>
        <taxon>Sphaerotilaceae</taxon>
        <taxon>Roseateles</taxon>
    </lineage>
</organism>
<protein>
    <recommendedName>
        <fullName evidence="4">Phosphate ABC transporter substrate-binding protein</fullName>
    </recommendedName>
</protein>
<keyword evidence="1" id="KW-0732">Signal</keyword>
<dbReference type="RefSeq" id="WP_088481433.1">
    <property type="nucleotide sequence ID" value="NZ_NISI01000001.1"/>
</dbReference>
<sequence>MRLRLPLLLTSLLLAGAARADFYVVVNAANPERNLSAKEAIALYMGRSRAFTNGEIALILDLPRDDPRRAAFYQALTGMTVAQVNSYWSRLMFSGQSVPPQALPDETAMLAALRRNPGALGWLSREPADPALRTVLVIKEAAAR</sequence>
<keyword evidence="3" id="KW-1185">Reference proteome</keyword>
<evidence type="ECO:0000313" key="2">
    <source>
        <dbReference type="EMBL" id="OWR05223.1"/>
    </source>
</evidence>
<dbReference type="Proteomes" id="UP000197446">
    <property type="component" value="Unassembled WGS sequence"/>
</dbReference>
<evidence type="ECO:0008006" key="4">
    <source>
        <dbReference type="Google" id="ProtNLM"/>
    </source>
</evidence>
<feature type="chain" id="PRO_5012445533" description="Phosphate ABC transporter substrate-binding protein" evidence="1">
    <location>
        <begin position="21"/>
        <end position="144"/>
    </location>
</feature>
<proteinExistence type="predicted"/>
<name>A0A254NKC8_9BURK</name>
<dbReference type="Gene3D" id="3.40.190.10">
    <property type="entry name" value="Periplasmic binding protein-like II"/>
    <property type="match status" value="1"/>
</dbReference>
<dbReference type="EMBL" id="NISI01000001">
    <property type="protein sequence ID" value="OWR05223.1"/>
    <property type="molecule type" value="Genomic_DNA"/>
</dbReference>
<evidence type="ECO:0000313" key="3">
    <source>
        <dbReference type="Proteomes" id="UP000197446"/>
    </source>
</evidence>
<dbReference type="SUPFAM" id="SSF53850">
    <property type="entry name" value="Periplasmic binding protein-like II"/>
    <property type="match status" value="1"/>
</dbReference>
<evidence type="ECO:0000256" key="1">
    <source>
        <dbReference type="SAM" id="SignalP"/>
    </source>
</evidence>
<gene>
    <name evidence="2" type="ORF">CDO81_01740</name>
</gene>
<dbReference type="OrthoDB" id="5368589at2"/>
<comment type="caution">
    <text evidence="2">The sequence shown here is derived from an EMBL/GenBank/DDBJ whole genome shotgun (WGS) entry which is preliminary data.</text>
</comment>
<reference evidence="2 3" key="1">
    <citation type="journal article" date="2007" name="Int. J. Syst. Evol. Microbiol.">
        <title>Description of Pelomonas aquatica sp. nov. and Pelomonas puraquae sp. nov., isolated from industrial and haemodialysis water.</title>
        <authorList>
            <person name="Gomila M."/>
            <person name="Bowien B."/>
            <person name="Falsen E."/>
            <person name="Moore E.R."/>
            <person name="Lalucat J."/>
        </authorList>
    </citation>
    <scope>NUCLEOTIDE SEQUENCE [LARGE SCALE GENOMIC DNA]</scope>
    <source>
        <strain evidence="2 3">CCUG 52769</strain>
    </source>
</reference>
<feature type="signal peptide" evidence="1">
    <location>
        <begin position="1"/>
        <end position="20"/>
    </location>
</feature>
<dbReference type="AlphaFoldDB" id="A0A254NKC8"/>